<dbReference type="GO" id="GO:0008745">
    <property type="term" value="F:N-acetylmuramoyl-L-alanine amidase activity"/>
    <property type="evidence" value="ECO:0007669"/>
    <property type="project" value="UniProtKB-EC"/>
</dbReference>
<dbReference type="Proteomes" id="UP000000954">
    <property type="component" value="Chromosome"/>
</dbReference>
<dbReference type="KEGG" id="ccu:Ccur_02590"/>
<evidence type="ECO:0000256" key="2">
    <source>
        <dbReference type="ARBA" id="ARBA00011901"/>
    </source>
</evidence>
<dbReference type="OrthoDB" id="3175441at2"/>
<dbReference type="STRING" id="469378.Ccur_02590"/>
<dbReference type="Pfam" id="PF01473">
    <property type="entry name" value="Choline_bind_1"/>
    <property type="match status" value="1"/>
</dbReference>
<dbReference type="PANTHER" id="PTHR30417:SF1">
    <property type="entry name" value="N-ACETYLMURAMOYL-L-ALANINE AMIDASE AMID"/>
    <property type="match status" value="1"/>
</dbReference>
<sequence length="339" mass="38744">MDINHDYTAHSGNYTPGGNRCEYIAVHYTSNSAPARSEASYAQNSQHSSSYHYVLDGYECYQLLNDTDTAWAVGTWPGYTQLISNRQAISIEVCNAGGSFSDAERDQLRELVALLMERHSIDADHVVRHWDCHTGRKECPEYYAGAKSNEWSELHDYITGGGTVSEYGWQHDDGGWWYKWYQDNGGYSYQKDEWQIIDDKWYYFDSDGYALCNAWHVEDGTWYRFGDDCALLSGWQFIDGYWYHLHTEHDGTFGAMDTGWYTEGGEAFWLTPDDEGNHVLGAMVIGWHKPEGSWAYFDESGAMARDTIKRIDGKWYIFEPGGSLVEGTFSTDENGALQL</sequence>
<dbReference type="SUPFAM" id="SSF55846">
    <property type="entry name" value="N-acetylmuramoyl-L-alanine amidase-like"/>
    <property type="match status" value="1"/>
</dbReference>
<keyword evidence="5" id="KW-0961">Cell wall biogenesis/degradation</keyword>
<keyword evidence="9" id="KW-1185">Reference proteome</keyword>
<dbReference type="PANTHER" id="PTHR30417">
    <property type="entry name" value="N-ACETYLMURAMOYL-L-ALANINE AMIDASE AMID"/>
    <property type="match status" value="1"/>
</dbReference>
<evidence type="ECO:0000256" key="1">
    <source>
        <dbReference type="ARBA" id="ARBA00001561"/>
    </source>
</evidence>
<proteinExistence type="predicted"/>
<dbReference type="eggNOG" id="COG5263">
    <property type="taxonomic scope" value="Bacteria"/>
</dbReference>
<evidence type="ECO:0000256" key="3">
    <source>
        <dbReference type="ARBA" id="ARBA00022737"/>
    </source>
</evidence>
<dbReference type="GO" id="GO:0009254">
    <property type="term" value="P:peptidoglycan turnover"/>
    <property type="evidence" value="ECO:0007669"/>
    <property type="project" value="TreeGrafter"/>
</dbReference>
<dbReference type="GO" id="GO:0071555">
    <property type="term" value="P:cell wall organization"/>
    <property type="evidence" value="ECO:0007669"/>
    <property type="project" value="UniProtKB-KW"/>
</dbReference>
<organism evidence="8 9">
    <name type="scientific">Cryptobacterium curtum (strain ATCC 700683 / DSM 15641 / CCUG 43107 / 12-3)</name>
    <dbReference type="NCBI Taxonomy" id="469378"/>
    <lineage>
        <taxon>Bacteria</taxon>
        <taxon>Bacillati</taxon>
        <taxon>Actinomycetota</taxon>
        <taxon>Coriobacteriia</taxon>
        <taxon>Eggerthellales</taxon>
        <taxon>Eggerthellaceae</taxon>
        <taxon>Cryptobacterium</taxon>
    </lineage>
</organism>
<dbReference type="InterPro" id="IPR051206">
    <property type="entry name" value="NAMLAA_amidase_2"/>
</dbReference>
<comment type="catalytic activity">
    <reaction evidence="1">
        <text>Hydrolyzes the link between N-acetylmuramoyl residues and L-amino acid residues in certain cell-wall glycopeptides.</text>
        <dbReference type="EC" id="3.5.1.28"/>
    </reaction>
</comment>
<feature type="repeat" description="Cell wall-binding" evidence="6">
    <location>
        <begin position="191"/>
        <end position="210"/>
    </location>
</feature>
<dbReference type="AlphaFoldDB" id="C7MM46"/>
<evidence type="ECO:0000313" key="8">
    <source>
        <dbReference type="EMBL" id="ACU93986.1"/>
    </source>
</evidence>
<dbReference type="Pfam" id="PF01510">
    <property type="entry name" value="Amidase_2"/>
    <property type="match status" value="1"/>
</dbReference>
<keyword evidence="4" id="KW-0378">Hydrolase</keyword>
<dbReference type="SUPFAM" id="SSF69360">
    <property type="entry name" value="Cell wall binding repeat"/>
    <property type="match status" value="1"/>
</dbReference>
<feature type="domain" description="N-acetylmuramoyl-L-alanine amidase" evidence="7">
    <location>
        <begin position="9"/>
        <end position="141"/>
    </location>
</feature>
<evidence type="ECO:0000256" key="4">
    <source>
        <dbReference type="ARBA" id="ARBA00022801"/>
    </source>
</evidence>
<evidence type="ECO:0000256" key="5">
    <source>
        <dbReference type="ARBA" id="ARBA00023316"/>
    </source>
</evidence>
<protein>
    <recommendedName>
        <fullName evidence="2">N-acetylmuramoyl-L-alanine amidase</fullName>
        <ecNumber evidence="2">3.5.1.28</ecNumber>
    </recommendedName>
</protein>
<dbReference type="PROSITE" id="PS51170">
    <property type="entry name" value="CW"/>
    <property type="match status" value="1"/>
</dbReference>
<dbReference type="SMART" id="SM00644">
    <property type="entry name" value="Ami_2"/>
    <property type="match status" value="1"/>
</dbReference>
<keyword evidence="3" id="KW-0677">Repeat</keyword>
<evidence type="ECO:0000259" key="7">
    <source>
        <dbReference type="SMART" id="SM00644"/>
    </source>
</evidence>
<evidence type="ECO:0000313" key="9">
    <source>
        <dbReference type="Proteomes" id="UP000000954"/>
    </source>
</evidence>
<dbReference type="Pfam" id="PF19127">
    <property type="entry name" value="Choline_bind_3"/>
    <property type="match status" value="2"/>
</dbReference>
<dbReference type="Gene3D" id="3.40.80.10">
    <property type="entry name" value="Peptidoglycan recognition protein-like"/>
    <property type="match status" value="1"/>
</dbReference>
<evidence type="ECO:0000256" key="6">
    <source>
        <dbReference type="PROSITE-ProRule" id="PRU00591"/>
    </source>
</evidence>
<dbReference type="GO" id="GO:0009253">
    <property type="term" value="P:peptidoglycan catabolic process"/>
    <property type="evidence" value="ECO:0007669"/>
    <property type="project" value="InterPro"/>
</dbReference>
<dbReference type="InterPro" id="IPR036505">
    <property type="entry name" value="Amidase/PGRP_sf"/>
</dbReference>
<name>C7MM46_CRYCD</name>
<dbReference type="RefSeq" id="WP_012802674.1">
    <property type="nucleotide sequence ID" value="NC_013170.1"/>
</dbReference>
<dbReference type="CDD" id="cd06583">
    <property type="entry name" value="PGRP"/>
    <property type="match status" value="1"/>
</dbReference>
<dbReference type="InterPro" id="IPR018337">
    <property type="entry name" value="Cell_wall/Cho-bd_repeat"/>
</dbReference>
<dbReference type="InterPro" id="IPR002502">
    <property type="entry name" value="Amidase_domain"/>
</dbReference>
<dbReference type="EC" id="3.5.1.28" evidence="2"/>
<dbReference type="Gene3D" id="2.10.270.10">
    <property type="entry name" value="Cholin Binding"/>
    <property type="match status" value="2"/>
</dbReference>
<reference evidence="8 9" key="1">
    <citation type="journal article" date="2009" name="Stand. Genomic Sci.">
        <title>Complete genome sequence of Cryptobacterium curtum type strain (12-3).</title>
        <authorList>
            <person name="Mavrommatis K."/>
            <person name="Pukall R."/>
            <person name="Rohde C."/>
            <person name="Chen F."/>
            <person name="Sims D."/>
            <person name="Brettin T."/>
            <person name="Kuske C."/>
            <person name="Detter J.C."/>
            <person name="Han C."/>
            <person name="Lapidus A."/>
            <person name="Copeland A."/>
            <person name="Glavina Del Rio T."/>
            <person name="Nolan M."/>
            <person name="Lucas S."/>
            <person name="Tice H."/>
            <person name="Cheng J.F."/>
            <person name="Bruce D."/>
            <person name="Goodwin L."/>
            <person name="Pitluck S."/>
            <person name="Ovchinnikova G."/>
            <person name="Pati A."/>
            <person name="Ivanova N."/>
            <person name="Chen A."/>
            <person name="Palaniappan K."/>
            <person name="Chain P."/>
            <person name="D'haeseleer P."/>
            <person name="Goker M."/>
            <person name="Bristow J."/>
            <person name="Eisen J.A."/>
            <person name="Markowitz V."/>
            <person name="Hugenholtz P."/>
            <person name="Rohde M."/>
            <person name="Klenk H.P."/>
            <person name="Kyrpides N.C."/>
        </authorList>
    </citation>
    <scope>NUCLEOTIDE SEQUENCE [LARGE SCALE GENOMIC DNA]</scope>
    <source>
        <strain evidence="9">ATCC 700683 / DSM 15641 / 12-3</strain>
    </source>
</reference>
<gene>
    <name evidence="8" type="ordered locus">Ccur_02590</name>
</gene>
<dbReference type="HOGENOM" id="CLU_818154_0_0_11"/>
<dbReference type="eggNOG" id="COG5632">
    <property type="taxonomic scope" value="Bacteria"/>
</dbReference>
<accession>C7MM46</accession>
<dbReference type="EMBL" id="CP001682">
    <property type="protein sequence ID" value="ACU93986.1"/>
    <property type="molecule type" value="Genomic_DNA"/>
</dbReference>